<gene>
    <name evidence="1" type="ORF">SAMN00777080_1558</name>
</gene>
<dbReference type="EMBL" id="LT838813">
    <property type="protein sequence ID" value="SMD42987.1"/>
    <property type="molecule type" value="Genomic_DNA"/>
</dbReference>
<proteinExistence type="predicted"/>
<evidence type="ECO:0000313" key="2">
    <source>
        <dbReference type="Proteomes" id="UP000192333"/>
    </source>
</evidence>
<accession>A0A1W2H1Z3</accession>
<organism evidence="1 2">
    <name type="scientific">Aquiflexum balticum DSM 16537</name>
    <dbReference type="NCBI Taxonomy" id="758820"/>
    <lineage>
        <taxon>Bacteria</taxon>
        <taxon>Pseudomonadati</taxon>
        <taxon>Bacteroidota</taxon>
        <taxon>Cytophagia</taxon>
        <taxon>Cytophagales</taxon>
        <taxon>Cyclobacteriaceae</taxon>
        <taxon>Aquiflexum</taxon>
    </lineage>
</organism>
<dbReference type="STRING" id="758820.SAMN00777080_1558"/>
<reference evidence="2" key="1">
    <citation type="submission" date="2017-04" db="EMBL/GenBank/DDBJ databases">
        <authorList>
            <person name="Varghese N."/>
            <person name="Submissions S."/>
        </authorList>
    </citation>
    <scope>NUCLEOTIDE SEQUENCE [LARGE SCALE GENOMIC DNA]</scope>
    <source>
        <strain evidence="2">DSM 16537</strain>
    </source>
</reference>
<protein>
    <submittedName>
        <fullName evidence="1">Uncharacterized protein</fullName>
    </submittedName>
</protein>
<dbReference type="AlphaFoldDB" id="A0A1W2H1Z3"/>
<sequence length="53" mass="5939">MNSKTKEVAKKRKKIIIFLGLVILLTLAFAIKKIYFAANPIEKGSETLSMKIS</sequence>
<name>A0A1W2H1Z3_9BACT</name>
<keyword evidence="2" id="KW-1185">Reference proteome</keyword>
<dbReference type="Proteomes" id="UP000192333">
    <property type="component" value="Chromosome I"/>
</dbReference>
<evidence type="ECO:0000313" key="1">
    <source>
        <dbReference type="EMBL" id="SMD42987.1"/>
    </source>
</evidence>